<evidence type="ECO:0000313" key="1">
    <source>
        <dbReference type="EMBL" id="ELQ38483.1"/>
    </source>
</evidence>
<protein>
    <submittedName>
        <fullName evidence="1">Uncharacterized protein</fullName>
    </submittedName>
</protein>
<organism evidence="1">
    <name type="scientific">Pyricularia oryzae (strain Y34)</name>
    <name type="common">Rice blast fungus</name>
    <name type="synonym">Magnaporthe oryzae</name>
    <dbReference type="NCBI Taxonomy" id="1143189"/>
    <lineage>
        <taxon>Eukaryota</taxon>
        <taxon>Fungi</taxon>
        <taxon>Dikarya</taxon>
        <taxon>Ascomycota</taxon>
        <taxon>Pezizomycotina</taxon>
        <taxon>Sordariomycetes</taxon>
        <taxon>Sordariomycetidae</taxon>
        <taxon>Magnaporthales</taxon>
        <taxon>Pyriculariaceae</taxon>
        <taxon>Pyricularia</taxon>
    </lineage>
</organism>
<sequence>MAERLCLTALPHKFGCCHPFSPVSVAWAAAKMNILDPAIRGSVSGWRKGQRCKEVCPSSLTTAFLEDLGLRISNGKDR</sequence>
<accession>A0AA97PL71</accession>
<gene>
    <name evidence="1" type="ORF">OOU_Y34scaffold00539g7</name>
</gene>
<dbReference type="EMBL" id="JH793017">
    <property type="protein sequence ID" value="ELQ38483.1"/>
    <property type="molecule type" value="Genomic_DNA"/>
</dbReference>
<dbReference type="AlphaFoldDB" id="A0AA97PL71"/>
<reference evidence="1" key="1">
    <citation type="journal article" date="2012" name="PLoS Genet.">
        <title>Comparative analysis of the genomes of two field isolates of the rice blast fungus Magnaporthe oryzae.</title>
        <authorList>
            <person name="Xue M."/>
            <person name="Yang J."/>
            <person name="Li Z."/>
            <person name="Hu S."/>
            <person name="Yao N."/>
            <person name="Dean R.A."/>
            <person name="Zhao W."/>
            <person name="Shen M."/>
            <person name="Zhang H."/>
            <person name="Li C."/>
            <person name="Liu L."/>
            <person name="Cao L."/>
            <person name="Xu X."/>
            <person name="Xing Y."/>
            <person name="Hsiang T."/>
            <person name="Zhang Z."/>
            <person name="Xu J.R."/>
            <person name="Peng Y.L."/>
        </authorList>
    </citation>
    <scope>NUCLEOTIDE SEQUENCE</scope>
    <source>
        <strain evidence="1">Y34</strain>
    </source>
</reference>
<proteinExistence type="predicted"/>
<name>A0AA97PL71_PYRO3</name>
<dbReference type="Proteomes" id="UP000011086">
    <property type="component" value="Unassembled WGS sequence"/>
</dbReference>